<keyword evidence="1" id="KW-0472">Membrane</keyword>
<protein>
    <submittedName>
        <fullName evidence="2">Uncharacterized protein</fullName>
    </submittedName>
</protein>
<feature type="transmembrane region" description="Helical" evidence="1">
    <location>
        <begin position="26"/>
        <end position="45"/>
    </location>
</feature>
<sequence length="351" mass="38791">MLLYIFLGFLIGFVLSLRFIRNPRKALNWGVILGVVPLVLLLGPANAPVQGIGSVLNFAFFALGPIMLVPFVASSAALGMAGASIVLWIGHQRSRWASWATGIAILGLTASLTLWPVAQREIAKRHLAEDQDVRAAEIIRADFTGTLAEHQVAFPASPRLHVFDDCAPDVQAGLFGCSTNLTNPVSGFTKPNDVLLHERRDPINFRTINVSPVEHDCRSGNDYCLTQEKVDHWCREIRPDQADSIWCRDIPTMQFELRRDATPGPSDRDEPELTAQYSDTALGPGRVTCFYSPDPAETDRQGVTCRLVFELANRVSATLGVRREQITAGDPELKKTIELIPDYWASLTETR</sequence>
<evidence type="ECO:0000313" key="3">
    <source>
        <dbReference type="Proteomes" id="UP000217545"/>
    </source>
</evidence>
<keyword evidence="1" id="KW-0812">Transmembrane</keyword>
<dbReference type="AlphaFoldDB" id="A0AAC9Z891"/>
<feature type="transmembrane region" description="Helical" evidence="1">
    <location>
        <begin position="57"/>
        <end position="90"/>
    </location>
</feature>
<name>A0AAC9Z891_9RHOB</name>
<dbReference type="EMBL" id="CP010784">
    <property type="protein sequence ID" value="ATF05635.1"/>
    <property type="molecule type" value="Genomic_DNA"/>
</dbReference>
<evidence type="ECO:0000256" key="1">
    <source>
        <dbReference type="SAM" id="Phobius"/>
    </source>
</evidence>
<accession>A0AAC9Z891</accession>
<feature type="transmembrane region" description="Helical" evidence="1">
    <location>
        <begin position="96"/>
        <end position="117"/>
    </location>
</feature>
<evidence type="ECO:0000313" key="2">
    <source>
        <dbReference type="EMBL" id="ATF05635.1"/>
    </source>
</evidence>
<keyword evidence="1" id="KW-1133">Transmembrane helix</keyword>
<organism evidence="2 3">
    <name type="scientific">Phaeobacter gallaeciensis</name>
    <dbReference type="NCBI Taxonomy" id="60890"/>
    <lineage>
        <taxon>Bacteria</taxon>
        <taxon>Pseudomonadati</taxon>
        <taxon>Pseudomonadota</taxon>
        <taxon>Alphaproteobacteria</taxon>
        <taxon>Rhodobacterales</taxon>
        <taxon>Roseobacteraceae</taxon>
        <taxon>Phaeobacter</taxon>
    </lineage>
</organism>
<dbReference type="Proteomes" id="UP000217545">
    <property type="component" value="Chromosome"/>
</dbReference>
<gene>
    <name evidence="2" type="ORF">PhaeoP63_01555</name>
</gene>
<reference evidence="2 3" key="1">
    <citation type="journal article" date="2017" name="Front. Microbiol.">
        <title>Phaeobacter piscinae sp. nov., a species of the Roseobacter group and potential aquaculture probiont.</title>
        <authorList>
            <person name="Sonnenschein E.C."/>
            <person name="Phippen C.B.W."/>
            <person name="Nielsen K.F."/>
            <person name="Mateiu R.V."/>
            <person name="Melchiorsen J."/>
            <person name="Gram L."/>
            <person name="Overmann J."/>
            <person name="Freese H.M."/>
        </authorList>
    </citation>
    <scope>NUCLEOTIDE SEQUENCE [LARGE SCALE GENOMIC DNA]</scope>
    <source>
        <strain evidence="2 3">P63</strain>
    </source>
</reference>
<proteinExistence type="predicted"/>